<dbReference type="InterPro" id="IPR039426">
    <property type="entry name" value="TonB-dep_rcpt-like"/>
</dbReference>
<comment type="similarity">
    <text evidence="2">Belongs to the TonB-dependent receptor family.</text>
</comment>
<proteinExistence type="inferred from homology"/>
<dbReference type="GO" id="GO:0044718">
    <property type="term" value="P:siderophore transmembrane transport"/>
    <property type="evidence" value="ECO:0007669"/>
    <property type="project" value="TreeGrafter"/>
</dbReference>
<comment type="caution">
    <text evidence="5">The sequence shown here is derived from an EMBL/GenBank/DDBJ whole genome shotgun (WGS) entry which is preliminary data.</text>
</comment>
<evidence type="ECO:0000259" key="4">
    <source>
        <dbReference type="Pfam" id="PF07715"/>
    </source>
</evidence>
<keyword evidence="1 3" id="KW-0732">Signal</keyword>
<dbReference type="InterPro" id="IPR037066">
    <property type="entry name" value="Plug_dom_sf"/>
</dbReference>
<dbReference type="AlphaFoldDB" id="A0A642C5C5"/>
<name>A0A642C5C5_BACOV</name>
<accession>A0A642C5C5</accession>
<dbReference type="Gene3D" id="2.170.130.10">
    <property type="entry name" value="TonB-dependent receptor, plug domain"/>
    <property type="match status" value="1"/>
</dbReference>
<dbReference type="Gene3D" id="2.60.40.1120">
    <property type="entry name" value="Carboxypeptidase-like, regulatory domain"/>
    <property type="match status" value="1"/>
</dbReference>
<dbReference type="PANTHER" id="PTHR30069">
    <property type="entry name" value="TONB-DEPENDENT OUTER MEMBRANE RECEPTOR"/>
    <property type="match status" value="1"/>
</dbReference>
<dbReference type="Pfam" id="PF07715">
    <property type="entry name" value="Plug"/>
    <property type="match status" value="1"/>
</dbReference>
<comment type="subcellular location">
    <subcellularLocation>
        <location evidence="2">Cell outer membrane</location>
        <topology evidence="2">Multi-pass membrane protein</topology>
    </subcellularLocation>
</comment>
<evidence type="ECO:0000313" key="6">
    <source>
        <dbReference type="Proteomes" id="UP000435985"/>
    </source>
</evidence>
<evidence type="ECO:0000313" key="5">
    <source>
        <dbReference type="EMBL" id="KAA4648080.1"/>
    </source>
</evidence>
<reference evidence="5 6" key="1">
    <citation type="journal article" date="2019" name="Nat. Med.">
        <title>A library of human gut bacterial isolates paired with longitudinal multiomics data enables mechanistic microbiome research.</title>
        <authorList>
            <person name="Poyet M."/>
            <person name="Groussin M."/>
            <person name="Gibbons S.M."/>
            <person name="Avila-Pacheco J."/>
            <person name="Jiang X."/>
            <person name="Kearney S.M."/>
            <person name="Perrotta A.R."/>
            <person name="Berdy B."/>
            <person name="Zhao S."/>
            <person name="Lieberman T.D."/>
            <person name="Swanson P.K."/>
            <person name="Smith M."/>
            <person name="Roesemann S."/>
            <person name="Alexander J.E."/>
            <person name="Rich S.A."/>
            <person name="Livny J."/>
            <person name="Vlamakis H."/>
            <person name="Clish C."/>
            <person name="Bullock K."/>
            <person name="Deik A."/>
            <person name="Scott J."/>
            <person name="Pierce K.A."/>
            <person name="Xavier R.J."/>
            <person name="Alm E.J."/>
        </authorList>
    </citation>
    <scope>NUCLEOTIDE SEQUENCE [LARGE SCALE GENOMIC DNA]</scope>
    <source>
        <strain evidence="5 6">BIOML-A14</strain>
    </source>
</reference>
<evidence type="ECO:0000256" key="1">
    <source>
        <dbReference type="ARBA" id="ARBA00022729"/>
    </source>
</evidence>
<keyword evidence="2" id="KW-0472">Membrane</keyword>
<dbReference type="SUPFAM" id="SSF56935">
    <property type="entry name" value="Porins"/>
    <property type="match status" value="1"/>
</dbReference>
<dbReference type="Pfam" id="PF13715">
    <property type="entry name" value="CarbopepD_reg_2"/>
    <property type="match status" value="1"/>
</dbReference>
<feature type="non-terminal residue" evidence="5">
    <location>
        <position position="218"/>
    </location>
</feature>
<keyword evidence="2" id="KW-1134">Transmembrane beta strand</keyword>
<keyword evidence="2" id="KW-0813">Transport</keyword>
<dbReference type="PROSITE" id="PS52016">
    <property type="entry name" value="TONB_DEPENDENT_REC_3"/>
    <property type="match status" value="1"/>
</dbReference>
<feature type="domain" description="TonB-dependent receptor plug" evidence="4">
    <location>
        <begin position="118"/>
        <end position="216"/>
    </location>
</feature>
<dbReference type="GO" id="GO:0015344">
    <property type="term" value="F:siderophore uptake transmembrane transporter activity"/>
    <property type="evidence" value="ECO:0007669"/>
    <property type="project" value="TreeGrafter"/>
</dbReference>
<dbReference type="InterPro" id="IPR008969">
    <property type="entry name" value="CarboxyPept-like_regulatory"/>
</dbReference>
<keyword evidence="2" id="KW-0812">Transmembrane</keyword>
<keyword evidence="5" id="KW-0675">Receptor</keyword>
<protein>
    <submittedName>
        <fullName evidence="5">TonB-dependent receptor plug domain-containing protein</fullName>
    </submittedName>
</protein>
<sequence length="218" mass="22906">MKKIISILFIVCSLFSSMAYAQGGLTYSGTVIGEDGLELIGVSVAVKGTSIGVITDLDGKFRLNNIPPKSTVVFSYVGFENKEVKVTESKERETIVLKQSISSLDEVVVVGRGSQRKVSVVGAITSVDPAQLQVPATSVSNMLQGRVPGIIGVTRSGEPGNNFSEFWVRGISTFGANASALILIDGVEGDLNTLDPADIESFSVLKDASATAVYGVRG</sequence>
<feature type="chain" id="PRO_5024975451" evidence="3">
    <location>
        <begin position="22"/>
        <end position="218"/>
    </location>
</feature>
<dbReference type="InterPro" id="IPR012910">
    <property type="entry name" value="Plug_dom"/>
</dbReference>
<dbReference type="Proteomes" id="UP000435985">
    <property type="component" value="Unassembled WGS sequence"/>
</dbReference>
<feature type="signal peptide" evidence="3">
    <location>
        <begin position="1"/>
        <end position="21"/>
    </location>
</feature>
<keyword evidence="2" id="KW-0998">Cell outer membrane</keyword>
<dbReference type="GO" id="GO:0009279">
    <property type="term" value="C:cell outer membrane"/>
    <property type="evidence" value="ECO:0007669"/>
    <property type="project" value="UniProtKB-SubCell"/>
</dbReference>
<dbReference type="PANTHER" id="PTHR30069:SF29">
    <property type="entry name" value="HEMOGLOBIN AND HEMOGLOBIN-HAPTOGLOBIN-BINDING PROTEIN 1-RELATED"/>
    <property type="match status" value="1"/>
</dbReference>
<dbReference type="FunFam" id="2.60.40.1120:FF:000003">
    <property type="entry name" value="Outer membrane protein Omp121"/>
    <property type="match status" value="1"/>
</dbReference>
<organism evidence="5 6">
    <name type="scientific">Bacteroides ovatus</name>
    <dbReference type="NCBI Taxonomy" id="28116"/>
    <lineage>
        <taxon>Bacteria</taxon>
        <taxon>Pseudomonadati</taxon>
        <taxon>Bacteroidota</taxon>
        <taxon>Bacteroidia</taxon>
        <taxon>Bacteroidales</taxon>
        <taxon>Bacteroidaceae</taxon>
        <taxon>Bacteroides</taxon>
    </lineage>
</organism>
<dbReference type="SUPFAM" id="SSF49464">
    <property type="entry name" value="Carboxypeptidase regulatory domain-like"/>
    <property type="match status" value="1"/>
</dbReference>
<gene>
    <name evidence="5" type="ORF">F3B98_31960</name>
</gene>
<evidence type="ECO:0000256" key="3">
    <source>
        <dbReference type="SAM" id="SignalP"/>
    </source>
</evidence>
<dbReference type="EMBL" id="VWFO01000591">
    <property type="protein sequence ID" value="KAA4648080.1"/>
    <property type="molecule type" value="Genomic_DNA"/>
</dbReference>
<dbReference type="FunFam" id="2.170.130.10:FF:000003">
    <property type="entry name" value="SusC/RagA family TonB-linked outer membrane protein"/>
    <property type="match status" value="1"/>
</dbReference>
<evidence type="ECO:0000256" key="2">
    <source>
        <dbReference type="PROSITE-ProRule" id="PRU01360"/>
    </source>
</evidence>